<evidence type="ECO:0000313" key="2">
    <source>
        <dbReference type="Proteomes" id="UP000515312"/>
    </source>
</evidence>
<dbReference type="AlphaFoldDB" id="A0A7G8BIM9"/>
<dbReference type="KEGG" id="adin:H7849_26065"/>
<name>A0A7G8BIM9_9BACT</name>
<proteinExistence type="predicted"/>
<sequence>MGMVKRSRPKLMYVPWDADALADALFGTEDLAQARVLAKALATKMVDDTRLGKPQVNYPKENKVEAQAQEKTLTEALMQQWMRPLFEAMSGEEPSAQVSRYLEC</sequence>
<dbReference type="EMBL" id="CP060394">
    <property type="protein sequence ID" value="QNI32399.1"/>
    <property type="molecule type" value="Genomic_DNA"/>
</dbReference>
<accession>A0A7G8BIM9</accession>
<evidence type="ECO:0000313" key="1">
    <source>
        <dbReference type="EMBL" id="QNI32399.1"/>
    </source>
</evidence>
<organism evidence="1 2">
    <name type="scientific">Alloacidobacterium dinghuense</name>
    <dbReference type="NCBI Taxonomy" id="2763107"/>
    <lineage>
        <taxon>Bacteria</taxon>
        <taxon>Pseudomonadati</taxon>
        <taxon>Acidobacteriota</taxon>
        <taxon>Terriglobia</taxon>
        <taxon>Terriglobales</taxon>
        <taxon>Acidobacteriaceae</taxon>
        <taxon>Alloacidobacterium</taxon>
    </lineage>
</organism>
<keyword evidence="2" id="KW-1185">Reference proteome</keyword>
<reference evidence="1 2" key="1">
    <citation type="submission" date="2020-08" db="EMBL/GenBank/DDBJ databases">
        <title>Edaphobacter telluris sp. nov. and Acidobacterium dinghuensis sp. nov., two acidobacteria isolated from forest soil.</title>
        <authorList>
            <person name="Fu J."/>
            <person name="Qiu L."/>
        </authorList>
    </citation>
    <scope>NUCLEOTIDE SEQUENCE [LARGE SCALE GENOMIC DNA]</scope>
    <source>
        <strain evidence="1">4Y35</strain>
    </source>
</reference>
<dbReference type="RefSeq" id="WP_186743354.1">
    <property type="nucleotide sequence ID" value="NZ_CP060394.1"/>
</dbReference>
<gene>
    <name evidence="1" type="ORF">H7849_26065</name>
</gene>
<dbReference type="Proteomes" id="UP000515312">
    <property type="component" value="Chromosome"/>
</dbReference>
<protein>
    <submittedName>
        <fullName evidence="1">Uncharacterized protein</fullName>
    </submittedName>
</protein>